<keyword evidence="1" id="KW-0472">Membrane</keyword>
<dbReference type="GeneID" id="43635537"/>
<gene>
    <name evidence="2" type="ORF">BDV38DRAFT_13355</name>
</gene>
<keyword evidence="3" id="KW-1185">Reference proteome</keyword>
<evidence type="ECO:0000256" key="1">
    <source>
        <dbReference type="SAM" id="Phobius"/>
    </source>
</evidence>
<sequence>MDWGNWWIQVCHGRSPPSPLQVIAKDWSICLFDILCRTYSPSTTVCGNPLSLSVSMYLCGSNSSLSNPKRITIRFGRMACLIAGYLWFTFGVPWIEASQPISD</sequence>
<evidence type="ECO:0000313" key="2">
    <source>
        <dbReference type="EMBL" id="KAE8131725.1"/>
    </source>
</evidence>
<protein>
    <submittedName>
        <fullName evidence="2">Uncharacterized protein</fullName>
    </submittedName>
</protein>
<feature type="transmembrane region" description="Helical" evidence="1">
    <location>
        <begin position="75"/>
        <end position="95"/>
    </location>
</feature>
<proteinExistence type="predicted"/>
<reference evidence="2 3" key="1">
    <citation type="submission" date="2019-04" db="EMBL/GenBank/DDBJ databases">
        <title>Friends and foes A comparative genomics study of 23 Aspergillus species from section Flavi.</title>
        <authorList>
            <consortium name="DOE Joint Genome Institute"/>
            <person name="Kjaerbolling I."/>
            <person name="Vesth T."/>
            <person name="Frisvad J.C."/>
            <person name="Nybo J.L."/>
            <person name="Theobald S."/>
            <person name="Kildgaard S."/>
            <person name="Isbrandt T."/>
            <person name="Kuo A."/>
            <person name="Sato A."/>
            <person name="Lyhne E.K."/>
            <person name="Kogle M.E."/>
            <person name="Wiebenga A."/>
            <person name="Kun R.S."/>
            <person name="Lubbers R.J."/>
            <person name="Makela M.R."/>
            <person name="Barry K."/>
            <person name="Chovatia M."/>
            <person name="Clum A."/>
            <person name="Daum C."/>
            <person name="Haridas S."/>
            <person name="He G."/>
            <person name="LaButti K."/>
            <person name="Lipzen A."/>
            <person name="Mondo S."/>
            <person name="Riley R."/>
            <person name="Salamov A."/>
            <person name="Simmons B.A."/>
            <person name="Magnuson J.K."/>
            <person name="Henrissat B."/>
            <person name="Mortensen U.H."/>
            <person name="Larsen T.O."/>
            <person name="Devries R.P."/>
            <person name="Grigoriev I.V."/>
            <person name="Machida M."/>
            <person name="Baker S.E."/>
            <person name="Andersen M.R."/>
        </authorList>
    </citation>
    <scope>NUCLEOTIDE SEQUENCE [LARGE SCALE GENOMIC DNA]</scope>
    <source>
        <strain evidence="2 3">CBS 117625</strain>
    </source>
</reference>
<dbReference type="EMBL" id="ML743651">
    <property type="protein sequence ID" value="KAE8131725.1"/>
    <property type="molecule type" value="Genomic_DNA"/>
</dbReference>
<evidence type="ECO:0000313" key="3">
    <source>
        <dbReference type="Proteomes" id="UP000325672"/>
    </source>
</evidence>
<dbReference type="Proteomes" id="UP000325672">
    <property type="component" value="Unassembled WGS sequence"/>
</dbReference>
<organism evidence="2 3">
    <name type="scientific">Aspergillus pseudotamarii</name>
    <dbReference type="NCBI Taxonomy" id="132259"/>
    <lineage>
        <taxon>Eukaryota</taxon>
        <taxon>Fungi</taxon>
        <taxon>Dikarya</taxon>
        <taxon>Ascomycota</taxon>
        <taxon>Pezizomycotina</taxon>
        <taxon>Eurotiomycetes</taxon>
        <taxon>Eurotiomycetidae</taxon>
        <taxon>Eurotiales</taxon>
        <taxon>Aspergillaceae</taxon>
        <taxon>Aspergillus</taxon>
        <taxon>Aspergillus subgen. Circumdati</taxon>
    </lineage>
</organism>
<dbReference type="OrthoDB" id="2520703at2759"/>
<dbReference type="RefSeq" id="XP_031907788.1">
    <property type="nucleotide sequence ID" value="XM_032051327.1"/>
</dbReference>
<accession>A0A5N6SAW3</accession>
<keyword evidence="1" id="KW-1133">Transmembrane helix</keyword>
<dbReference type="AlphaFoldDB" id="A0A5N6SAW3"/>
<name>A0A5N6SAW3_ASPPS</name>
<keyword evidence="1" id="KW-0812">Transmembrane</keyword>